<feature type="region of interest" description="Disordered" evidence="1">
    <location>
        <begin position="1"/>
        <end position="276"/>
    </location>
</feature>
<evidence type="ECO:0000256" key="1">
    <source>
        <dbReference type="SAM" id="MobiDB-lite"/>
    </source>
</evidence>
<dbReference type="InterPro" id="IPR035240">
    <property type="entry name" value="SprT_Zn_ribbon"/>
</dbReference>
<accession>A0ABR4H6M2</accession>
<feature type="compositionally biased region" description="Low complexity" evidence="1">
    <location>
        <begin position="486"/>
        <end position="500"/>
    </location>
</feature>
<feature type="compositionally biased region" description="Basic and acidic residues" evidence="1">
    <location>
        <begin position="244"/>
        <end position="257"/>
    </location>
</feature>
<dbReference type="PANTHER" id="PTHR23099:SF0">
    <property type="entry name" value="GERM CELL NUCLEAR ACIDIC PROTEIN"/>
    <property type="match status" value="1"/>
</dbReference>
<feature type="region of interest" description="Disordered" evidence="1">
    <location>
        <begin position="477"/>
        <end position="500"/>
    </location>
</feature>
<feature type="compositionally biased region" description="Basic and acidic residues" evidence="1">
    <location>
        <begin position="40"/>
        <end position="49"/>
    </location>
</feature>
<feature type="region of interest" description="Disordered" evidence="1">
    <location>
        <begin position="621"/>
        <end position="652"/>
    </location>
</feature>
<proteinExistence type="predicted"/>
<sequence length="652" mass="73705">MARLNTRSQAKQDERLRERSRPQHLTERTATPQSPNHPAPNERLREQWPAERPTTLARSKSTRTRTKTLSEQQFDIFADSDGASERDTPKAKKATPLKLGLARANSMILPIPQQTRTRTNRKSELYNYDKENDPTEEELDPGPPSLSRNPSDASSTRSPARNRNTQQFTAYRQPEPESGDESDNDSFNSLDDFIVSDNDEISYHGSSSEDETQEEQQHKEATPPTQRRRLFRGRRPNPAIELENALRESARRPDLRLEPSLPAAIATPASKGDRVSRKLFQNDVSEKMNKLRIEDNTPSSQLQYDLFGYTEEHNHQLGPDEPLYRTPPSSPSKNLLRSPMKERLCIPPTPHRESTDAFWSAEVTNNWIDEHSPRKTALLLREFDQYDSESETISRRDKSKTPAKPLSKTAQKKAESDAKKAAPARKRSFDSKKADFAEHFLKTLDDAVCEGKVQQYSAETGGVRIIWSKTLQTTAGRASWKRDRTSASPASSSDTSSSTSSTKHFATIELADRIIDDEDRLINTMAHEYCHLANYMVMGVRNQPHGASFQALGRKCKEALKDHPVYGGRIEVTTKHSYKIDYKYVWTCVDCCQNYGRHSKSIDPGRHRCGKCKGLLQQIKPKPRAVSPRKKSPPVGLASETTKGSDVIVLSP</sequence>
<keyword evidence="4" id="KW-1185">Reference proteome</keyword>
<reference evidence="3 4" key="1">
    <citation type="submission" date="2024-07" db="EMBL/GenBank/DDBJ databases">
        <title>Section-level genome sequencing and comparative genomics of Aspergillus sections Usti and Cavernicolus.</title>
        <authorList>
            <consortium name="Lawrence Berkeley National Laboratory"/>
            <person name="Nybo J.L."/>
            <person name="Vesth T.C."/>
            <person name="Theobald S."/>
            <person name="Frisvad J.C."/>
            <person name="Larsen T.O."/>
            <person name="Kjaerboelling I."/>
            <person name="Rothschild-Mancinelli K."/>
            <person name="Lyhne E.K."/>
            <person name="Kogle M.E."/>
            <person name="Barry K."/>
            <person name="Clum A."/>
            <person name="Na H."/>
            <person name="Ledsgaard L."/>
            <person name="Lin J."/>
            <person name="Lipzen A."/>
            <person name="Kuo A."/>
            <person name="Riley R."/>
            <person name="Mondo S."/>
            <person name="Labutti K."/>
            <person name="Haridas S."/>
            <person name="Pangalinan J."/>
            <person name="Salamov A.A."/>
            <person name="Simmons B.A."/>
            <person name="Magnuson J.K."/>
            <person name="Chen J."/>
            <person name="Drula E."/>
            <person name="Henrissat B."/>
            <person name="Wiebenga A."/>
            <person name="Lubbers R.J."/>
            <person name="Gomes A.C."/>
            <person name="Makela M.R."/>
            <person name="Stajich J."/>
            <person name="Grigoriev I.V."/>
            <person name="Mortensen U.H."/>
            <person name="De Vries R.P."/>
            <person name="Baker S.E."/>
            <person name="Andersen M.R."/>
        </authorList>
    </citation>
    <scope>NUCLEOTIDE SEQUENCE [LARGE SCALE GENOMIC DNA]</scope>
    <source>
        <strain evidence="3 4">CBS 588.65</strain>
    </source>
</reference>
<dbReference type="Proteomes" id="UP001610334">
    <property type="component" value="Unassembled WGS sequence"/>
</dbReference>
<dbReference type="InterPro" id="IPR006640">
    <property type="entry name" value="SprT-like_domain"/>
</dbReference>
<feature type="compositionally biased region" description="Basic residues" evidence="1">
    <location>
        <begin position="621"/>
        <end position="632"/>
    </location>
</feature>
<gene>
    <name evidence="3" type="ORF">BJX63DRAFT_292216</name>
</gene>
<dbReference type="PANTHER" id="PTHR23099">
    <property type="entry name" value="TRANSCRIPTIONAL REGULATOR"/>
    <property type="match status" value="1"/>
</dbReference>
<dbReference type="Pfam" id="PF17283">
    <property type="entry name" value="Zn_ribbon_SprT"/>
    <property type="match status" value="1"/>
</dbReference>
<feature type="compositionally biased region" description="Basic and acidic residues" evidence="1">
    <location>
        <begin position="10"/>
        <end position="27"/>
    </location>
</feature>
<dbReference type="Pfam" id="PF10263">
    <property type="entry name" value="SprT-like"/>
    <property type="match status" value="1"/>
</dbReference>
<evidence type="ECO:0000313" key="3">
    <source>
        <dbReference type="EMBL" id="KAL2811118.1"/>
    </source>
</evidence>
<dbReference type="EMBL" id="JBFXLT010000062">
    <property type="protein sequence ID" value="KAL2811118.1"/>
    <property type="molecule type" value="Genomic_DNA"/>
</dbReference>
<organism evidence="3 4">
    <name type="scientific">Aspergillus granulosus</name>
    <dbReference type="NCBI Taxonomy" id="176169"/>
    <lineage>
        <taxon>Eukaryota</taxon>
        <taxon>Fungi</taxon>
        <taxon>Dikarya</taxon>
        <taxon>Ascomycota</taxon>
        <taxon>Pezizomycotina</taxon>
        <taxon>Eurotiomycetes</taxon>
        <taxon>Eurotiomycetidae</taxon>
        <taxon>Eurotiales</taxon>
        <taxon>Aspergillaceae</taxon>
        <taxon>Aspergillus</taxon>
        <taxon>Aspergillus subgen. Nidulantes</taxon>
    </lineage>
</organism>
<evidence type="ECO:0000259" key="2">
    <source>
        <dbReference type="SMART" id="SM00731"/>
    </source>
</evidence>
<protein>
    <submittedName>
        <fullName evidence="3">SprT-like family-domain-containing protein</fullName>
    </submittedName>
</protein>
<comment type="caution">
    <text evidence="3">The sequence shown here is derived from an EMBL/GenBank/DDBJ whole genome shotgun (WGS) entry which is preliminary data.</text>
</comment>
<feature type="compositionally biased region" description="Basic and acidic residues" evidence="1">
    <location>
        <begin position="121"/>
        <end position="133"/>
    </location>
</feature>
<feature type="domain" description="SprT-like" evidence="2">
    <location>
        <begin position="451"/>
        <end position="619"/>
    </location>
</feature>
<feature type="region of interest" description="Disordered" evidence="1">
    <location>
        <begin position="389"/>
        <end position="430"/>
    </location>
</feature>
<name>A0ABR4H6M2_9EURO</name>
<evidence type="ECO:0000313" key="4">
    <source>
        <dbReference type="Proteomes" id="UP001610334"/>
    </source>
</evidence>
<feature type="compositionally biased region" description="Basic residues" evidence="1">
    <location>
        <begin position="226"/>
        <end position="235"/>
    </location>
</feature>
<feature type="compositionally biased region" description="Polar residues" evidence="1">
    <location>
        <begin position="146"/>
        <end position="170"/>
    </location>
</feature>
<dbReference type="SMART" id="SM00731">
    <property type="entry name" value="SprT"/>
    <property type="match status" value="1"/>
</dbReference>
<feature type="region of interest" description="Disordered" evidence="1">
    <location>
        <begin position="313"/>
        <end position="336"/>
    </location>
</feature>